<reference evidence="2 3" key="1">
    <citation type="submission" date="2018-02" db="EMBL/GenBank/DDBJ databases">
        <title>Draft genome sequences of Elsinoe sp., causing black scab on jojoba.</title>
        <authorList>
            <person name="Stodart B."/>
            <person name="Jeffress S."/>
            <person name="Ash G."/>
            <person name="Arun Chinnappa K."/>
        </authorList>
    </citation>
    <scope>NUCLEOTIDE SEQUENCE [LARGE SCALE GENOMIC DNA]</scope>
    <source>
        <strain evidence="2 3">Hillstone_2</strain>
    </source>
</reference>
<accession>A0A4U7ANG6</accession>
<evidence type="ECO:0000313" key="3">
    <source>
        <dbReference type="Proteomes" id="UP000308133"/>
    </source>
</evidence>
<feature type="compositionally biased region" description="Polar residues" evidence="1">
    <location>
        <begin position="32"/>
        <end position="45"/>
    </location>
</feature>
<protein>
    <submittedName>
        <fullName evidence="2">Uncharacterized protein</fullName>
    </submittedName>
</protein>
<evidence type="ECO:0000313" key="2">
    <source>
        <dbReference type="EMBL" id="TKX19663.1"/>
    </source>
</evidence>
<organism evidence="2 3">
    <name type="scientific">Elsinoe australis</name>
    <dbReference type="NCBI Taxonomy" id="40998"/>
    <lineage>
        <taxon>Eukaryota</taxon>
        <taxon>Fungi</taxon>
        <taxon>Dikarya</taxon>
        <taxon>Ascomycota</taxon>
        <taxon>Pezizomycotina</taxon>
        <taxon>Dothideomycetes</taxon>
        <taxon>Dothideomycetidae</taxon>
        <taxon>Myriangiales</taxon>
        <taxon>Elsinoaceae</taxon>
        <taxon>Elsinoe</taxon>
    </lineage>
</organism>
<feature type="compositionally biased region" description="Polar residues" evidence="1">
    <location>
        <begin position="14"/>
        <end position="23"/>
    </location>
</feature>
<evidence type="ECO:0000256" key="1">
    <source>
        <dbReference type="SAM" id="MobiDB-lite"/>
    </source>
</evidence>
<feature type="region of interest" description="Disordered" evidence="1">
    <location>
        <begin position="1"/>
        <end position="48"/>
    </location>
</feature>
<dbReference type="AlphaFoldDB" id="A0A4U7ANG6"/>
<gene>
    <name evidence="2" type="ORF">C1H76_8169</name>
</gene>
<feature type="compositionally biased region" description="Acidic residues" evidence="1">
    <location>
        <begin position="238"/>
        <end position="263"/>
    </location>
</feature>
<dbReference type="Proteomes" id="UP000308133">
    <property type="component" value="Unassembled WGS sequence"/>
</dbReference>
<dbReference type="EMBL" id="PTQR01000110">
    <property type="protein sequence ID" value="TKX19663.1"/>
    <property type="molecule type" value="Genomic_DNA"/>
</dbReference>
<comment type="caution">
    <text evidence="2">The sequence shown here is derived from an EMBL/GenBank/DDBJ whole genome shotgun (WGS) entry which is preliminary data.</text>
</comment>
<feature type="region of interest" description="Disordered" evidence="1">
    <location>
        <begin position="205"/>
        <end position="278"/>
    </location>
</feature>
<proteinExistence type="predicted"/>
<name>A0A4U7ANG6_9PEZI</name>
<sequence>MESDDSLSEIPYSGPQQVGTASRFSRGPSPRVSHSGTTSPQSEPLSDSGEVNLIASALRDLRKEKHNAAAKISIFCQLLRTWNWTFKQFIEAWTGIKKRSGNFEVKYPRYQTAQMRRKVLSDALHDGIFRGIEGEQPYTAGGLMEELNALIHEGATYFGPGPLTIDEVGELEIRAAFNCMAKHAPGWTSLLRTLLQNQRNHLSSYRSQTAVKVAEPIRKRKRGRPSGRQVELAYPVSDETDTDNNGDDQDWVDEREGGEEGDGEQPRTTSGKPKKKDLLKKREALLQRRIVVVTAVICHTRARSDSSWFATSIGYYLATNGVSRQVLQVLQSFV</sequence>